<keyword evidence="5" id="KW-1185">Reference proteome</keyword>
<keyword evidence="3" id="KW-0732">Signal</keyword>
<dbReference type="SMART" id="SM01375">
    <property type="entry name" value="Dynein_light"/>
    <property type="match status" value="1"/>
</dbReference>
<reference evidence="4" key="2">
    <citation type="submission" date="2015-06" db="UniProtKB">
        <authorList>
            <consortium name="EnsemblMetazoa"/>
        </authorList>
    </citation>
    <scope>IDENTIFICATION</scope>
</reference>
<feature type="compositionally biased region" description="Low complexity" evidence="1">
    <location>
        <begin position="268"/>
        <end position="279"/>
    </location>
</feature>
<evidence type="ECO:0000256" key="1">
    <source>
        <dbReference type="SAM" id="MobiDB-lite"/>
    </source>
</evidence>
<dbReference type="InterPro" id="IPR001372">
    <property type="entry name" value="Dynein_light_chain_typ-1/2"/>
</dbReference>
<organism evidence="4 5">
    <name type="scientific">Tetranychus urticae</name>
    <name type="common">Two-spotted spider mite</name>
    <dbReference type="NCBI Taxonomy" id="32264"/>
    <lineage>
        <taxon>Eukaryota</taxon>
        <taxon>Metazoa</taxon>
        <taxon>Ecdysozoa</taxon>
        <taxon>Arthropoda</taxon>
        <taxon>Chelicerata</taxon>
        <taxon>Arachnida</taxon>
        <taxon>Acari</taxon>
        <taxon>Acariformes</taxon>
        <taxon>Trombidiformes</taxon>
        <taxon>Prostigmata</taxon>
        <taxon>Eleutherengona</taxon>
        <taxon>Raphignathae</taxon>
        <taxon>Tetranychoidea</taxon>
        <taxon>Tetranychidae</taxon>
        <taxon>Tetranychus</taxon>
    </lineage>
</organism>
<feature type="transmembrane region" description="Helical" evidence="2">
    <location>
        <begin position="87"/>
        <end position="107"/>
    </location>
</feature>
<dbReference type="SUPFAM" id="SSF54648">
    <property type="entry name" value="DLC"/>
    <property type="match status" value="1"/>
</dbReference>
<sequence>MSTKLKGLSFFALILLTSKFYDVNREVNYLKYISNNWLSPPSSSAALHRLNNSTKASLSNDLQMINSVNHQIESLKQDLNILIGELWSSRTTLLLSVIFVIVYILSWTWMSYTVQEDHTSKDVSVKTILLLTVFAVVDIAASAGFVLVRIVMYVLRNRHFPMEMRIPFIPGEHNQLTSFIALRLTTLKSSSGTTDIFVATIIGLLTLLRLYSVMCAVSFYNKAKKSDPSYHNKKPTTLLESINPGRQPPHPPPPPPIPDTNGFLPRTSNVLSKSQSNSSLKERMDISRRLSITGSIMSDEEINRELKIQAADMSPLMQRSAIESALQALRLYNTEKHIAESIKQDFDRAFEPTWHCIVGRNWGSCVTHTKKCYVRLVCRDLTILLYKST</sequence>
<feature type="transmembrane region" description="Helical" evidence="2">
    <location>
        <begin position="196"/>
        <end position="220"/>
    </location>
</feature>
<proteinExistence type="predicted"/>
<dbReference type="PANTHER" id="PTHR11886:SF35">
    <property type="entry name" value="DYNEIN LIGHT CHAIN"/>
    <property type="match status" value="1"/>
</dbReference>
<dbReference type="GO" id="GO:0005868">
    <property type="term" value="C:cytoplasmic dynein complex"/>
    <property type="evidence" value="ECO:0007669"/>
    <property type="project" value="TreeGrafter"/>
</dbReference>
<evidence type="ECO:0000256" key="2">
    <source>
        <dbReference type="SAM" id="Phobius"/>
    </source>
</evidence>
<keyword evidence="2" id="KW-0472">Membrane</keyword>
<dbReference type="HOGENOM" id="CLU_2963811_0_0_1"/>
<evidence type="ECO:0008006" key="6">
    <source>
        <dbReference type="Google" id="ProtNLM"/>
    </source>
</evidence>
<dbReference type="GO" id="GO:0007017">
    <property type="term" value="P:microtubule-based process"/>
    <property type="evidence" value="ECO:0007669"/>
    <property type="project" value="InterPro"/>
</dbReference>
<dbReference type="Gene3D" id="3.30.740.10">
    <property type="entry name" value="Protein Inhibitor Of Neuronal Nitric Oxide Synthase"/>
    <property type="match status" value="1"/>
</dbReference>
<dbReference type="InterPro" id="IPR037177">
    <property type="entry name" value="DLC_sf"/>
</dbReference>
<name>T1L4V9_TETUR</name>
<reference evidence="5" key="1">
    <citation type="submission" date="2011-08" db="EMBL/GenBank/DDBJ databases">
        <authorList>
            <person name="Rombauts S."/>
        </authorList>
    </citation>
    <scope>NUCLEOTIDE SEQUENCE</scope>
    <source>
        <strain evidence="5">London</strain>
    </source>
</reference>
<keyword evidence="2" id="KW-0812">Transmembrane</keyword>
<feature type="region of interest" description="Disordered" evidence="1">
    <location>
        <begin position="225"/>
        <end position="282"/>
    </location>
</feature>
<accession>T1L4V9</accession>
<feature type="compositionally biased region" description="Pro residues" evidence="1">
    <location>
        <begin position="246"/>
        <end position="258"/>
    </location>
</feature>
<feature type="chain" id="PRO_5007729100" description="Dynein light chain" evidence="3">
    <location>
        <begin position="26"/>
        <end position="389"/>
    </location>
</feature>
<keyword evidence="2" id="KW-1133">Transmembrane helix</keyword>
<feature type="signal peptide" evidence="3">
    <location>
        <begin position="1"/>
        <end position="25"/>
    </location>
</feature>
<dbReference type="STRING" id="32264.T1L4V9"/>
<dbReference type="FunFam" id="3.30.740.10:FF:000006">
    <property type="entry name" value="Dynein light chain"/>
    <property type="match status" value="1"/>
</dbReference>
<evidence type="ECO:0000313" key="5">
    <source>
        <dbReference type="Proteomes" id="UP000015104"/>
    </source>
</evidence>
<protein>
    <recommendedName>
        <fullName evidence="6">Dynein light chain</fullName>
    </recommendedName>
</protein>
<evidence type="ECO:0000313" key="4">
    <source>
        <dbReference type="EnsemblMetazoa" id="tetur41g00300.1"/>
    </source>
</evidence>
<dbReference type="GO" id="GO:0045505">
    <property type="term" value="F:dynein intermediate chain binding"/>
    <property type="evidence" value="ECO:0007669"/>
    <property type="project" value="TreeGrafter"/>
</dbReference>
<dbReference type="EMBL" id="CAEY01001178">
    <property type="status" value="NOT_ANNOTATED_CDS"/>
    <property type="molecule type" value="Genomic_DNA"/>
</dbReference>
<dbReference type="EnsemblMetazoa" id="tetur41g00300.1">
    <property type="protein sequence ID" value="tetur41g00300.1"/>
    <property type="gene ID" value="tetur41g00300"/>
</dbReference>
<feature type="transmembrane region" description="Helical" evidence="2">
    <location>
        <begin position="128"/>
        <end position="155"/>
    </location>
</feature>
<dbReference type="Proteomes" id="UP000015104">
    <property type="component" value="Unassembled WGS sequence"/>
</dbReference>
<dbReference type="PANTHER" id="PTHR11886">
    <property type="entry name" value="DYNEIN LIGHT CHAIN"/>
    <property type="match status" value="1"/>
</dbReference>
<dbReference type="AlphaFoldDB" id="T1L4V9"/>
<evidence type="ECO:0000256" key="3">
    <source>
        <dbReference type="SAM" id="SignalP"/>
    </source>
</evidence>
<dbReference type="Pfam" id="PF01221">
    <property type="entry name" value="Dynein_light"/>
    <property type="match status" value="1"/>
</dbReference>